<dbReference type="EMBL" id="KE123729">
    <property type="protein sequence ID" value="EWC90844.1"/>
    <property type="molecule type" value="Genomic_DNA"/>
</dbReference>
<protein>
    <submittedName>
        <fullName evidence="1">Uncharacterized protein</fullName>
    </submittedName>
</protein>
<organism evidence="1 2">
    <name type="scientific">Plasmodium falciparum (isolate NF54)</name>
    <dbReference type="NCBI Taxonomy" id="5843"/>
    <lineage>
        <taxon>Eukaryota</taxon>
        <taxon>Sar</taxon>
        <taxon>Alveolata</taxon>
        <taxon>Apicomplexa</taxon>
        <taxon>Aconoidasida</taxon>
        <taxon>Haemosporida</taxon>
        <taxon>Plasmodiidae</taxon>
        <taxon>Plasmodium</taxon>
        <taxon>Plasmodium (Laverania)</taxon>
    </lineage>
</organism>
<sequence length="133" mass="15656">MDVQTHKYGLNKHLCVYKDKWSDVTRHHMTFMQLVCNCNDVICRWTLTMRMNINTKCMGTTTTSNMHAILGTNFWKYHFDQEILTMHVINELYDKIWIENFVMTCSEVIDVLVENEGQNLDDQKMVIIGISST</sequence>
<dbReference type="Proteomes" id="UP000030673">
    <property type="component" value="Unassembled WGS sequence"/>
</dbReference>
<proteinExistence type="predicted"/>
<evidence type="ECO:0000313" key="1">
    <source>
        <dbReference type="EMBL" id="EWC90844.1"/>
    </source>
</evidence>
<gene>
    <name evidence="1" type="ORF">PFNF54_00347</name>
</gene>
<name>W7KB14_PLAFO</name>
<keyword evidence="2" id="KW-1185">Reference proteome</keyword>
<evidence type="ECO:0000313" key="2">
    <source>
        <dbReference type="Proteomes" id="UP000030673"/>
    </source>
</evidence>
<dbReference type="AlphaFoldDB" id="W7KB14"/>
<reference evidence="1 2" key="1">
    <citation type="submission" date="2013-02" db="EMBL/GenBank/DDBJ databases">
        <title>The Genome Sequence of Plasmodium falciparum NF54.</title>
        <authorList>
            <consortium name="The Broad Institute Genome Sequencing Platform"/>
            <consortium name="The Broad Institute Genome Sequencing Center for Infectious Disease"/>
            <person name="Neafsey D."/>
            <person name="Cheeseman I."/>
            <person name="Volkman S."/>
            <person name="Adams J."/>
            <person name="Walker B."/>
            <person name="Young S.K."/>
            <person name="Zeng Q."/>
            <person name="Gargeya S."/>
            <person name="Fitzgerald M."/>
            <person name="Haas B."/>
            <person name="Abouelleil A."/>
            <person name="Alvarado L."/>
            <person name="Arachchi H.M."/>
            <person name="Berlin A.M."/>
            <person name="Chapman S.B."/>
            <person name="Dewar J."/>
            <person name="Goldberg J."/>
            <person name="Griggs A."/>
            <person name="Gujja S."/>
            <person name="Hansen M."/>
            <person name="Howarth C."/>
            <person name="Imamovic A."/>
            <person name="Larimer J."/>
            <person name="McCowan C."/>
            <person name="Murphy C."/>
            <person name="Neiman D."/>
            <person name="Pearson M."/>
            <person name="Priest M."/>
            <person name="Roberts A."/>
            <person name="Saif S."/>
            <person name="Shea T."/>
            <person name="Sisk P."/>
            <person name="Sykes S."/>
            <person name="Wortman J."/>
            <person name="Nusbaum C."/>
            <person name="Birren B."/>
        </authorList>
    </citation>
    <scope>NUCLEOTIDE SEQUENCE [LARGE SCALE GENOMIC DNA]</scope>
    <source>
        <strain evidence="1 2">NF54</strain>
    </source>
</reference>
<accession>W7KB14</accession>